<dbReference type="Proteomes" id="UP000748752">
    <property type="component" value="Unassembled WGS sequence"/>
</dbReference>
<name>A0ABS1CF46_9GAMM</name>
<evidence type="ECO:0008006" key="4">
    <source>
        <dbReference type="Google" id="ProtNLM"/>
    </source>
</evidence>
<sequence>MAPSAMAPAVEALAARAEQQRQTGDYGGAAATLERALRIEPQQAYLWNRLARVRLEQGQGTQASNLAARSNALAGSQPELKQNNWDIIATIRRQSGDVEGAVEAERKAAGG</sequence>
<dbReference type="Pfam" id="PF14559">
    <property type="entry name" value="TPR_19"/>
    <property type="match status" value="1"/>
</dbReference>
<feature type="repeat" description="TPR" evidence="1">
    <location>
        <begin position="10"/>
        <end position="43"/>
    </location>
</feature>
<comment type="caution">
    <text evidence="2">The sequence shown here is derived from an EMBL/GenBank/DDBJ whole genome shotgun (WGS) entry which is preliminary data.</text>
</comment>
<reference evidence="2 3" key="1">
    <citation type="journal article" date="2020" name="Microorganisms">
        <title>Osmotic Adaptation and Compatible Solute Biosynthesis of Phototrophic Bacteria as Revealed from Genome Analyses.</title>
        <authorList>
            <person name="Imhoff J.F."/>
            <person name="Rahn T."/>
            <person name="Kunzel S."/>
            <person name="Keller A."/>
            <person name="Neulinger S.C."/>
        </authorList>
    </citation>
    <scope>NUCLEOTIDE SEQUENCE [LARGE SCALE GENOMIC DNA]</scope>
    <source>
        <strain evidence="2 3">DSM 6210</strain>
    </source>
</reference>
<dbReference type="InterPro" id="IPR019734">
    <property type="entry name" value="TPR_rpt"/>
</dbReference>
<evidence type="ECO:0000256" key="1">
    <source>
        <dbReference type="PROSITE-ProRule" id="PRU00339"/>
    </source>
</evidence>
<evidence type="ECO:0000313" key="2">
    <source>
        <dbReference type="EMBL" id="MBK1630011.1"/>
    </source>
</evidence>
<dbReference type="PROSITE" id="PS50005">
    <property type="entry name" value="TPR"/>
    <property type="match status" value="1"/>
</dbReference>
<proteinExistence type="predicted"/>
<keyword evidence="1" id="KW-0802">TPR repeat</keyword>
<organism evidence="2 3">
    <name type="scientific">Thiohalocapsa halophila</name>
    <dbReference type="NCBI Taxonomy" id="69359"/>
    <lineage>
        <taxon>Bacteria</taxon>
        <taxon>Pseudomonadati</taxon>
        <taxon>Pseudomonadota</taxon>
        <taxon>Gammaproteobacteria</taxon>
        <taxon>Chromatiales</taxon>
        <taxon>Chromatiaceae</taxon>
        <taxon>Thiohalocapsa</taxon>
    </lineage>
</organism>
<dbReference type="Gene3D" id="1.25.40.10">
    <property type="entry name" value="Tetratricopeptide repeat domain"/>
    <property type="match status" value="1"/>
</dbReference>
<gene>
    <name evidence="2" type="ORF">CKO31_04505</name>
</gene>
<keyword evidence="3" id="KW-1185">Reference proteome</keyword>
<accession>A0ABS1CF46</accession>
<evidence type="ECO:0000313" key="3">
    <source>
        <dbReference type="Proteomes" id="UP000748752"/>
    </source>
</evidence>
<protein>
    <recommendedName>
        <fullName evidence="4">Tetratricopeptide repeat protein</fullName>
    </recommendedName>
</protein>
<dbReference type="InterPro" id="IPR011990">
    <property type="entry name" value="TPR-like_helical_dom_sf"/>
</dbReference>
<dbReference type="EMBL" id="NRRV01000007">
    <property type="protein sequence ID" value="MBK1630011.1"/>
    <property type="molecule type" value="Genomic_DNA"/>
</dbReference>
<dbReference type="SUPFAM" id="SSF48452">
    <property type="entry name" value="TPR-like"/>
    <property type="match status" value="1"/>
</dbReference>